<dbReference type="Proteomes" id="UP000315010">
    <property type="component" value="Unassembled WGS sequence"/>
</dbReference>
<reference evidence="4 5" key="1">
    <citation type="submission" date="2019-02" db="EMBL/GenBank/DDBJ databases">
        <title>Deep-cultivation of Planctomycetes and their phenomic and genomic characterization uncovers novel biology.</title>
        <authorList>
            <person name="Wiegand S."/>
            <person name="Jogler M."/>
            <person name="Boedeker C."/>
            <person name="Pinto D."/>
            <person name="Vollmers J."/>
            <person name="Rivas-Marin E."/>
            <person name="Kohn T."/>
            <person name="Peeters S.H."/>
            <person name="Heuer A."/>
            <person name="Rast P."/>
            <person name="Oberbeckmann S."/>
            <person name="Bunk B."/>
            <person name="Jeske O."/>
            <person name="Meyerdierks A."/>
            <person name="Storesund J.E."/>
            <person name="Kallscheuer N."/>
            <person name="Luecker S."/>
            <person name="Lage O.M."/>
            <person name="Pohl T."/>
            <person name="Merkel B.J."/>
            <person name="Hornburger P."/>
            <person name="Mueller R.-W."/>
            <person name="Bruemmer F."/>
            <person name="Labrenz M."/>
            <person name="Spormann A.M."/>
            <person name="Op Den Camp H."/>
            <person name="Overmann J."/>
            <person name="Amann R."/>
            <person name="Jetten M.S.M."/>
            <person name="Mascher T."/>
            <person name="Medema M.H."/>
            <person name="Devos D.P."/>
            <person name="Kaster A.-K."/>
            <person name="Ovreas L."/>
            <person name="Rohde M."/>
            <person name="Galperin M.Y."/>
            <person name="Jogler C."/>
        </authorList>
    </citation>
    <scope>NUCLEOTIDE SEQUENCE [LARGE SCALE GENOMIC DNA]</scope>
    <source>
        <strain evidence="4 5">CA13</strain>
    </source>
</reference>
<name>A0A5C5Z936_9BACT</name>
<dbReference type="AlphaFoldDB" id="A0A5C5Z936"/>
<comment type="caution">
    <text evidence="4">The sequence shown here is derived from an EMBL/GenBank/DDBJ whole genome shotgun (WGS) entry which is preliminary data.</text>
</comment>
<keyword evidence="5" id="KW-1185">Reference proteome</keyword>
<feature type="chain" id="PRO_5022926463" evidence="2">
    <location>
        <begin position="24"/>
        <end position="510"/>
    </location>
</feature>
<gene>
    <name evidence="4" type="ORF">CA13_50740</name>
</gene>
<evidence type="ECO:0000313" key="4">
    <source>
        <dbReference type="EMBL" id="TWT83607.1"/>
    </source>
</evidence>
<dbReference type="Pfam" id="PF07589">
    <property type="entry name" value="PEP-CTERM"/>
    <property type="match status" value="1"/>
</dbReference>
<accession>A0A5C5Z936</accession>
<evidence type="ECO:0000259" key="3">
    <source>
        <dbReference type="Pfam" id="PF07589"/>
    </source>
</evidence>
<dbReference type="Pfam" id="PF12951">
    <property type="entry name" value="PATR"/>
    <property type="match status" value="1"/>
</dbReference>
<feature type="signal peptide" evidence="2">
    <location>
        <begin position="1"/>
        <end position="23"/>
    </location>
</feature>
<dbReference type="NCBIfam" id="TIGR02601">
    <property type="entry name" value="autotrns_rpt"/>
    <property type="match status" value="1"/>
</dbReference>
<proteinExistence type="predicted"/>
<dbReference type="InterPro" id="IPR013424">
    <property type="entry name" value="Ice-binding_C"/>
</dbReference>
<protein>
    <submittedName>
        <fullName evidence="4">Autotransporter-associated beta strand repeat protein</fullName>
    </submittedName>
</protein>
<evidence type="ECO:0000256" key="1">
    <source>
        <dbReference type="ARBA" id="ARBA00022729"/>
    </source>
</evidence>
<dbReference type="NCBIfam" id="TIGR02595">
    <property type="entry name" value="PEP_CTERM"/>
    <property type="match status" value="1"/>
</dbReference>
<keyword evidence="1 2" id="KW-0732">Signal</keyword>
<evidence type="ECO:0000313" key="5">
    <source>
        <dbReference type="Proteomes" id="UP000315010"/>
    </source>
</evidence>
<organism evidence="4 5">
    <name type="scientific">Novipirellula herctigrandis</name>
    <dbReference type="NCBI Taxonomy" id="2527986"/>
    <lineage>
        <taxon>Bacteria</taxon>
        <taxon>Pseudomonadati</taxon>
        <taxon>Planctomycetota</taxon>
        <taxon>Planctomycetia</taxon>
        <taxon>Pirellulales</taxon>
        <taxon>Pirellulaceae</taxon>
        <taxon>Novipirellula</taxon>
    </lineage>
</organism>
<sequence precursor="true">MTRNLKFLLSFGMCCALATTAYADSATWEGTRSGTDVGDWSTEDNWDSPTYSVPGVDDTATFGNTSGAKTIYLGSDVSQNPTARIVVFENGASAYTIGANGPGDQTLNLETTTAVNREIIVEAGVVNNQVIDANVTNSTNNASGLRISNNSTNGATLSLNGVVNGGNKFFTMVTAAGNEIILNSTANTSLNNASLSGGGTVTAASLTDNKSMNINWGTLNLNKTQDIGGLQLGHATIGDGDATLNVGTSNVVGLKVDINYLADDAALNKGYINGGKIELDSWSTAKTTTANIAKNSNPGFTGSEVIIESAIERNSSDYLFEKSGDGTLELNGDNTYLGTTTVTAGTLLINGDSSAATGAVIVKNGATLGGTGIIGGPIIIESGGILGGSSLLDADLHFDSDAELLFSSTLSIIGDTTFDDFDVTDIIGLDNTVELGTYTLIGGTGTVDLSTGVSNVGVENAADLGEGKIAYFQYGSLQLVVAATAVPEPSTFALLGLGTVGSLAYRRRRR</sequence>
<evidence type="ECO:0000256" key="2">
    <source>
        <dbReference type="SAM" id="SignalP"/>
    </source>
</evidence>
<dbReference type="RefSeq" id="WP_419194735.1">
    <property type="nucleotide sequence ID" value="NZ_SJPJ01000001.1"/>
</dbReference>
<dbReference type="EMBL" id="SJPJ01000001">
    <property type="protein sequence ID" value="TWT83607.1"/>
    <property type="molecule type" value="Genomic_DNA"/>
</dbReference>
<feature type="domain" description="Ice-binding protein C-terminal" evidence="3">
    <location>
        <begin position="485"/>
        <end position="508"/>
    </location>
</feature>
<dbReference type="InterPro" id="IPR013425">
    <property type="entry name" value="Autotrns_rpt"/>
</dbReference>